<reference evidence="1 2" key="1">
    <citation type="journal article" date="2024" name="Chem. Sci.">
        <title>Discovery of megapolipeptins by genome mining of a Burkholderiales bacteria collection.</title>
        <authorList>
            <person name="Paulo B.S."/>
            <person name="Recchia M.J.J."/>
            <person name="Lee S."/>
            <person name="Fergusson C.H."/>
            <person name="Romanowski S.B."/>
            <person name="Hernandez A."/>
            <person name="Krull N."/>
            <person name="Liu D.Y."/>
            <person name="Cavanagh H."/>
            <person name="Bos A."/>
            <person name="Gray C.A."/>
            <person name="Murphy B.T."/>
            <person name="Linington R.G."/>
            <person name="Eustaquio A.S."/>
        </authorList>
    </citation>
    <scope>NUCLEOTIDE SEQUENCE [LARGE SCALE GENOMIC DNA]</scope>
    <source>
        <strain evidence="1 2">RL18-126-BIB-B</strain>
    </source>
</reference>
<comment type="caution">
    <text evidence="1">The sequence shown here is derived from an EMBL/GenBank/DDBJ whole genome shotgun (WGS) entry which is preliminary data.</text>
</comment>
<evidence type="ECO:0000313" key="1">
    <source>
        <dbReference type="EMBL" id="MFM0108325.1"/>
    </source>
</evidence>
<protein>
    <submittedName>
        <fullName evidence="1">DUF2313 domain-containing protein</fullName>
    </submittedName>
</protein>
<sequence>MPRLQRFRCRSASQRNSAQRIAGHEGGCPRRGRLLHADEDQLFDGYTITITQFAPARVGQCRCGQPLCGLPWAFAWQINAPLNTIVQSRVGISRAGEALASFGNAVLQCELTEIIPAHTIPIFAYSSEATCFESMIRLQQSRSQRREPLELRDIGLKGTREQVRQRRWNALHGSTWSRKNCAQSRWQPGLRRVRRRRTRY</sequence>
<organism evidence="1 2">
    <name type="scientific">Paraburkholderia rhynchosiae</name>
    <dbReference type="NCBI Taxonomy" id="487049"/>
    <lineage>
        <taxon>Bacteria</taxon>
        <taxon>Pseudomonadati</taxon>
        <taxon>Pseudomonadota</taxon>
        <taxon>Betaproteobacteria</taxon>
        <taxon>Burkholderiales</taxon>
        <taxon>Burkholderiaceae</taxon>
        <taxon>Paraburkholderia</taxon>
    </lineage>
</organism>
<accession>A0ACC7NMS8</accession>
<keyword evidence="2" id="KW-1185">Reference proteome</keyword>
<gene>
    <name evidence="1" type="ORF">PQR01_34045</name>
</gene>
<name>A0ACC7NMS8_9BURK</name>
<dbReference type="Proteomes" id="UP001629235">
    <property type="component" value="Unassembled WGS sequence"/>
</dbReference>
<evidence type="ECO:0000313" key="2">
    <source>
        <dbReference type="Proteomes" id="UP001629235"/>
    </source>
</evidence>
<dbReference type="EMBL" id="JAQQDW010000112">
    <property type="protein sequence ID" value="MFM0108325.1"/>
    <property type="molecule type" value="Genomic_DNA"/>
</dbReference>
<proteinExistence type="predicted"/>